<dbReference type="Proteomes" id="UP001370490">
    <property type="component" value="Unassembled WGS sequence"/>
</dbReference>
<keyword evidence="5" id="KW-1185">Reference proteome</keyword>
<evidence type="ECO:0000256" key="1">
    <source>
        <dbReference type="ARBA" id="ARBA00007626"/>
    </source>
</evidence>
<proteinExistence type="inferred from homology"/>
<comment type="caution">
    <text evidence="4">The sequence shown here is derived from an EMBL/GenBank/DDBJ whole genome shotgun (WGS) entry which is preliminary data.</text>
</comment>
<dbReference type="InterPro" id="IPR011990">
    <property type="entry name" value="TPR-like_helical_dom_sf"/>
</dbReference>
<evidence type="ECO:0000256" key="3">
    <source>
        <dbReference type="PROSITE-ProRule" id="PRU00708"/>
    </source>
</evidence>
<dbReference type="Pfam" id="PF12854">
    <property type="entry name" value="PPR_1"/>
    <property type="match status" value="1"/>
</dbReference>
<keyword evidence="2" id="KW-0677">Repeat</keyword>
<reference evidence="4 5" key="1">
    <citation type="submission" date="2023-12" db="EMBL/GenBank/DDBJ databases">
        <title>A high-quality genome assembly for Dillenia turbinata (Dilleniales).</title>
        <authorList>
            <person name="Chanderbali A."/>
        </authorList>
    </citation>
    <scope>NUCLEOTIDE SEQUENCE [LARGE SCALE GENOMIC DNA]</scope>
    <source>
        <strain evidence="4">LSX21</strain>
        <tissue evidence="4">Leaf</tissue>
    </source>
</reference>
<sequence length="163" mass="17931">MTQKGLSPNLICTIVSSLYRLGRIGEANMLLQKILDFDFVPEHACIKVSDSAGNFDSANQFFLVLLQRGFIPNNLTYCTLINSCAAAGNVNEAFNLRDEMLRRGLCPDVTTYNALINGLCKSGNLDRASRLFHILHAKGIRPNVITFNTLITGYFRAGNTASP</sequence>
<feature type="repeat" description="PPR" evidence="3">
    <location>
        <begin position="73"/>
        <end position="107"/>
    </location>
</feature>
<evidence type="ECO:0000313" key="4">
    <source>
        <dbReference type="EMBL" id="KAK6938770.1"/>
    </source>
</evidence>
<dbReference type="EMBL" id="JBAMMX010000006">
    <property type="protein sequence ID" value="KAK6938770.1"/>
    <property type="molecule type" value="Genomic_DNA"/>
</dbReference>
<feature type="repeat" description="PPR" evidence="3">
    <location>
        <begin position="108"/>
        <end position="142"/>
    </location>
</feature>
<evidence type="ECO:0000313" key="5">
    <source>
        <dbReference type="Proteomes" id="UP001370490"/>
    </source>
</evidence>
<evidence type="ECO:0000256" key="2">
    <source>
        <dbReference type="ARBA" id="ARBA00022737"/>
    </source>
</evidence>
<dbReference type="InterPro" id="IPR002885">
    <property type="entry name" value="PPR_rpt"/>
</dbReference>
<dbReference type="Gene3D" id="1.25.40.10">
    <property type="entry name" value="Tetratricopeptide repeat domain"/>
    <property type="match status" value="1"/>
</dbReference>
<comment type="similarity">
    <text evidence="1">Belongs to the PPR family. P subfamily.</text>
</comment>
<protein>
    <submittedName>
        <fullName evidence="4">Pentatricopeptide repeat</fullName>
    </submittedName>
</protein>
<dbReference type="Pfam" id="PF13041">
    <property type="entry name" value="PPR_2"/>
    <property type="match status" value="1"/>
</dbReference>
<dbReference type="PANTHER" id="PTHR47941">
    <property type="entry name" value="PENTATRICOPEPTIDE REPEAT-CONTAINING PROTEIN 3, MITOCHONDRIAL"/>
    <property type="match status" value="1"/>
</dbReference>
<dbReference type="NCBIfam" id="TIGR00756">
    <property type="entry name" value="PPR"/>
    <property type="match status" value="2"/>
</dbReference>
<organism evidence="4 5">
    <name type="scientific">Dillenia turbinata</name>
    <dbReference type="NCBI Taxonomy" id="194707"/>
    <lineage>
        <taxon>Eukaryota</taxon>
        <taxon>Viridiplantae</taxon>
        <taxon>Streptophyta</taxon>
        <taxon>Embryophyta</taxon>
        <taxon>Tracheophyta</taxon>
        <taxon>Spermatophyta</taxon>
        <taxon>Magnoliopsida</taxon>
        <taxon>eudicotyledons</taxon>
        <taxon>Gunneridae</taxon>
        <taxon>Pentapetalae</taxon>
        <taxon>Dilleniales</taxon>
        <taxon>Dilleniaceae</taxon>
        <taxon>Dillenia</taxon>
    </lineage>
</organism>
<dbReference type="AlphaFoldDB" id="A0AAN8VR99"/>
<accession>A0AAN8VR99</accession>
<dbReference type="PROSITE" id="PS51375">
    <property type="entry name" value="PPR"/>
    <property type="match status" value="2"/>
</dbReference>
<gene>
    <name evidence="4" type="ORF">RJ641_032278</name>
</gene>
<name>A0AAN8VR99_9MAGN</name>